<evidence type="ECO:0000313" key="3">
    <source>
        <dbReference type="Proteomes" id="UP000037773"/>
    </source>
</evidence>
<comment type="caution">
    <text evidence="2">The sequence shown here is derived from an EMBL/GenBank/DDBJ whole genome shotgun (WGS) entry which is preliminary data.</text>
</comment>
<evidence type="ECO:0008006" key="4">
    <source>
        <dbReference type="Google" id="ProtNLM"/>
    </source>
</evidence>
<evidence type="ECO:0000313" key="2">
    <source>
        <dbReference type="EMBL" id="KOT43157.1"/>
    </source>
</evidence>
<name>A0A0M8QPR5_9ACTN</name>
<dbReference type="AlphaFoldDB" id="A0A0M8QPR5"/>
<dbReference type="Proteomes" id="UP000037773">
    <property type="component" value="Unassembled WGS sequence"/>
</dbReference>
<gene>
    <name evidence="2" type="ORF">ADK41_06785</name>
</gene>
<protein>
    <recommendedName>
        <fullName evidence="4">ABC transporter</fullName>
    </recommendedName>
</protein>
<dbReference type="Gene3D" id="3.40.50.300">
    <property type="entry name" value="P-loop containing nucleotide triphosphate hydrolases"/>
    <property type="match status" value="1"/>
</dbReference>
<dbReference type="EMBL" id="LGCN01000063">
    <property type="protein sequence ID" value="KOT43157.1"/>
    <property type="molecule type" value="Genomic_DNA"/>
</dbReference>
<sequence>MLVALHDLNLAACHCDRLYVLDHGRLAAGGPRVEILTSRLPAEVHGVTSEVTTDPRTTAPQVTFLPGAPHPAETAEAPCHGAATRP</sequence>
<dbReference type="SUPFAM" id="SSF52540">
    <property type="entry name" value="P-loop containing nucleoside triphosphate hydrolases"/>
    <property type="match status" value="1"/>
</dbReference>
<accession>A0A0M8QPR5</accession>
<evidence type="ECO:0000256" key="1">
    <source>
        <dbReference type="SAM" id="MobiDB-lite"/>
    </source>
</evidence>
<dbReference type="PANTHER" id="PTHR42794">
    <property type="entry name" value="HEMIN IMPORT ATP-BINDING PROTEIN HMUV"/>
    <property type="match status" value="1"/>
</dbReference>
<dbReference type="PATRIC" id="fig|36816.3.peg.1451"/>
<keyword evidence="3" id="KW-1185">Reference proteome</keyword>
<organism evidence="2 3">
    <name type="scientific">Streptomyces caelestis</name>
    <dbReference type="NCBI Taxonomy" id="36816"/>
    <lineage>
        <taxon>Bacteria</taxon>
        <taxon>Bacillati</taxon>
        <taxon>Actinomycetota</taxon>
        <taxon>Actinomycetes</taxon>
        <taxon>Kitasatosporales</taxon>
        <taxon>Streptomycetaceae</taxon>
        <taxon>Streptomyces</taxon>
    </lineage>
</organism>
<dbReference type="InterPro" id="IPR027417">
    <property type="entry name" value="P-loop_NTPase"/>
</dbReference>
<dbReference type="PANTHER" id="PTHR42794:SF2">
    <property type="entry name" value="ABC TRANSPORTER ATP-BINDING PROTEIN"/>
    <property type="match status" value="1"/>
</dbReference>
<reference evidence="2 3" key="1">
    <citation type="submission" date="2015-07" db="EMBL/GenBank/DDBJ databases">
        <authorList>
            <person name="Noorani M."/>
        </authorList>
    </citation>
    <scope>NUCLEOTIDE SEQUENCE [LARGE SCALE GENOMIC DNA]</scope>
    <source>
        <strain evidence="2 3">NRRL B-24567</strain>
    </source>
</reference>
<feature type="region of interest" description="Disordered" evidence="1">
    <location>
        <begin position="65"/>
        <end position="86"/>
    </location>
</feature>
<proteinExistence type="predicted"/>